<dbReference type="Gene3D" id="2.40.128.700">
    <property type="match status" value="1"/>
</dbReference>
<dbReference type="Gene3D" id="3.40.366.10">
    <property type="entry name" value="Malonyl-Coenzyme A Acyl Carrier Protein, domain 2"/>
    <property type="match status" value="1"/>
</dbReference>
<dbReference type="SMART" id="SM00827">
    <property type="entry name" value="PKS_AT"/>
    <property type="match status" value="1"/>
</dbReference>
<dbReference type="PANTHER" id="PTHR10982:SF21">
    <property type="entry name" value="FATTY ACID SYNTHASE SUBUNIT BETA"/>
    <property type="match status" value="1"/>
</dbReference>
<dbReference type="InterPro" id="IPR003965">
    <property type="entry name" value="Fatty_acid_synthase"/>
</dbReference>
<dbReference type="SUPFAM" id="SSF52151">
    <property type="entry name" value="FabD/lysophospholipase-like"/>
    <property type="match status" value="1"/>
</dbReference>
<dbReference type="AlphaFoldDB" id="A0A1Y1WLB2"/>
<reference evidence="4 5" key="1">
    <citation type="submission" date="2016-07" db="EMBL/GenBank/DDBJ databases">
        <title>Pervasive Adenine N6-methylation of Active Genes in Fungi.</title>
        <authorList>
            <consortium name="DOE Joint Genome Institute"/>
            <person name="Mondo S.J."/>
            <person name="Dannebaum R.O."/>
            <person name="Kuo R.C."/>
            <person name="Labutti K."/>
            <person name="Haridas S."/>
            <person name="Kuo A."/>
            <person name="Salamov A."/>
            <person name="Ahrendt S.R."/>
            <person name="Lipzen A."/>
            <person name="Sullivan W."/>
            <person name="Andreopoulos W.B."/>
            <person name="Clum A."/>
            <person name="Lindquist E."/>
            <person name="Daum C."/>
            <person name="Ramamoorthy G.K."/>
            <person name="Gryganskyi A."/>
            <person name="Culley D."/>
            <person name="Magnuson J.K."/>
            <person name="James T.Y."/>
            <person name="O'Malley M.A."/>
            <person name="Stajich J.E."/>
            <person name="Spatafora J.W."/>
            <person name="Visel A."/>
            <person name="Grigoriev I.V."/>
        </authorList>
    </citation>
    <scope>NUCLEOTIDE SEQUENCE [LARGE SCALE GENOMIC DNA]</scope>
    <source>
        <strain evidence="4 5">ATCC 12442</strain>
    </source>
</reference>
<feature type="domain" description="Malonyl-CoA:ACP transacylase (MAT)" evidence="3">
    <location>
        <begin position="534"/>
        <end position="804"/>
    </location>
</feature>
<dbReference type="Pfam" id="PF22235">
    <property type="entry name" value="FAS1_thioest_ins"/>
    <property type="match status" value="1"/>
</dbReference>
<dbReference type="InterPro" id="IPR014043">
    <property type="entry name" value="Acyl_transferase_dom"/>
</dbReference>
<sequence>MAVMTHGSDEEGKIVENQRIINSDTKYATTVNEPVKDILDRVYTRLMENLNKRESNKDPSPICTVEYLAPEPSPVSLPTSVAVAVDESSRTYRLPTDAALLPNPDVWLEALAGPSSELASCTSHIASGGFANHYIEGRDLSYRNAYLRVHGHAVGSGDINSVGIEQHFSADALKSFTISQELVQKYCSSTHITSKYYKMAADESQLAPMDIFFGIGISQLTSILTTPPLHRGLLGIIHLSHSTNYQVSLTALENIESGQKISFTSRFYRKGNLIAICEDVLVIRGQYAAYNQMFRSMDEPVRRMQTESDEDATALGAKEWFIFKDGSEPLSIMRGDVLEFRLHSHYQFKSNEIYSKIKTAGPVYRLLPSGEYEHIADVYYENNDAYDNYVIQFLNESQLSDASTVNFEYDSTLVLQNGISGGLSFKAPSVNWEFAHASGDQSMAHTNPYVAAYTGESEMTCHRMWTSAASRAVVERVVADSDPRRMRSYSVQFVGNVYPNDKLRVELVHAGMNNWIHDYQWQDSEVAQAKTAYVFTGQGSQFVGMGMDLYMSSTAARDVWDRADRHMLKKYGVSLLKIVQENPREYLVKSGGKKGITNSYTLPLFEQLIPEITRSSKSYTHRCSNGLLNATLFTQPIQTVMSLAQAADMRAHGLIQDDAIFAGHSLGEFGSLAAIAEIVSVEDAVDIALYRGLLLHASVDRDTNGRSQYAMASINPQRVLPGFSELHLLRIVDCIRERKQQLLEVINYNVQGQQYVVTGHVESLNDMCLIAHELSKRSLSSAELEEGNILQDIIDGILSATPDMQLQEDSRMNYPYPWR</sequence>
<dbReference type="Proteomes" id="UP000193922">
    <property type="component" value="Unassembled WGS sequence"/>
</dbReference>
<dbReference type="GO" id="GO:0016787">
    <property type="term" value="F:hydrolase activity"/>
    <property type="evidence" value="ECO:0007669"/>
    <property type="project" value="UniProtKB-KW"/>
</dbReference>
<keyword evidence="5" id="KW-1185">Reference proteome</keyword>
<dbReference type="InterPro" id="IPR002539">
    <property type="entry name" value="MaoC-like_dom"/>
</dbReference>
<dbReference type="GeneID" id="63801883"/>
<organism evidence="4 5">
    <name type="scientific">Linderina pennispora</name>
    <dbReference type="NCBI Taxonomy" id="61395"/>
    <lineage>
        <taxon>Eukaryota</taxon>
        <taxon>Fungi</taxon>
        <taxon>Fungi incertae sedis</taxon>
        <taxon>Zoopagomycota</taxon>
        <taxon>Kickxellomycotina</taxon>
        <taxon>Kickxellomycetes</taxon>
        <taxon>Kickxellales</taxon>
        <taxon>Kickxellaceae</taxon>
        <taxon>Linderina</taxon>
    </lineage>
</organism>
<accession>A0A1Y1WLB2</accession>
<dbReference type="OrthoDB" id="4251012at2759"/>
<proteinExistence type="predicted"/>
<dbReference type="RefSeq" id="XP_040747309.1">
    <property type="nucleotide sequence ID" value="XM_040885235.1"/>
</dbReference>
<comment type="caution">
    <text evidence="4">The sequence shown here is derived from an EMBL/GenBank/DDBJ whole genome shotgun (WGS) entry which is preliminary data.</text>
</comment>
<dbReference type="GO" id="GO:0005835">
    <property type="term" value="C:fatty acid synthase complex"/>
    <property type="evidence" value="ECO:0007669"/>
    <property type="project" value="InterPro"/>
</dbReference>
<dbReference type="PRINTS" id="PR01483">
    <property type="entry name" value="FASYNTHASE"/>
</dbReference>
<evidence type="ECO:0000259" key="3">
    <source>
        <dbReference type="SMART" id="SM00827"/>
    </source>
</evidence>
<dbReference type="Pfam" id="PF01575">
    <property type="entry name" value="MaoC_dehydratas"/>
    <property type="match status" value="1"/>
</dbReference>
<dbReference type="EMBL" id="MCFD01000001">
    <property type="protein sequence ID" value="ORX74098.1"/>
    <property type="molecule type" value="Genomic_DNA"/>
</dbReference>
<dbReference type="GO" id="GO:0006633">
    <property type="term" value="P:fatty acid biosynthetic process"/>
    <property type="evidence" value="ECO:0007669"/>
    <property type="project" value="InterPro"/>
</dbReference>
<dbReference type="InterPro" id="IPR001227">
    <property type="entry name" value="Ac_transferase_dom_sf"/>
</dbReference>
<dbReference type="InterPro" id="IPR016035">
    <property type="entry name" value="Acyl_Trfase/lysoPLipase"/>
</dbReference>
<dbReference type="Gene3D" id="3.10.129.10">
    <property type="entry name" value="Hotdog Thioesterase"/>
    <property type="match status" value="1"/>
</dbReference>
<name>A0A1Y1WLB2_9FUNG</name>
<dbReference type="GO" id="GO:0004312">
    <property type="term" value="F:fatty acid synthase activity"/>
    <property type="evidence" value="ECO:0007669"/>
    <property type="project" value="InterPro"/>
</dbReference>
<dbReference type="STRING" id="61395.A0A1Y1WLB2"/>
<dbReference type="InterPro" id="IPR029069">
    <property type="entry name" value="HotDog_dom_sf"/>
</dbReference>
<dbReference type="PANTHER" id="PTHR10982">
    <property type="entry name" value="MALONYL COA-ACYL CARRIER PROTEIN TRANSACYLASE"/>
    <property type="match status" value="1"/>
</dbReference>
<dbReference type="InterPro" id="IPR050830">
    <property type="entry name" value="Fungal_FAS"/>
</dbReference>
<dbReference type="SUPFAM" id="SSF54637">
    <property type="entry name" value="Thioesterase/thiol ester dehydrase-isomerase"/>
    <property type="match status" value="1"/>
</dbReference>
<keyword evidence="2" id="KW-0378">Hydrolase</keyword>
<evidence type="ECO:0000313" key="5">
    <source>
        <dbReference type="Proteomes" id="UP000193922"/>
    </source>
</evidence>
<protein>
    <recommendedName>
        <fullName evidence="3">Malonyl-CoA:ACP transacylase (MAT) domain-containing protein</fullName>
    </recommendedName>
</protein>
<keyword evidence="1" id="KW-0808">Transferase</keyword>
<evidence type="ECO:0000256" key="2">
    <source>
        <dbReference type="ARBA" id="ARBA00022801"/>
    </source>
</evidence>
<gene>
    <name evidence="4" type="ORF">DL89DRAFT_253984</name>
</gene>
<dbReference type="Pfam" id="PF00698">
    <property type="entry name" value="Acyl_transf_1"/>
    <property type="match status" value="1"/>
</dbReference>
<evidence type="ECO:0000256" key="1">
    <source>
        <dbReference type="ARBA" id="ARBA00022679"/>
    </source>
</evidence>
<evidence type="ECO:0000313" key="4">
    <source>
        <dbReference type="EMBL" id="ORX74098.1"/>
    </source>
</evidence>